<keyword evidence="1" id="KW-0808">Transferase</keyword>
<reference evidence="1 2" key="1">
    <citation type="journal article" date="2021" name="Elife">
        <title>Chloroplast acquisition without the gene transfer in kleptoplastic sea slugs, Plakobranchus ocellatus.</title>
        <authorList>
            <person name="Maeda T."/>
            <person name="Takahashi S."/>
            <person name="Yoshida T."/>
            <person name="Shimamura S."/>
            <person name="Takaki Y."/>
            <person name="Nagai Y."/>
            <person name="Toyoda A."/>
            <person name="Suzuki Y."/>
            <person name="Arimoto A."/>
            <person name="Ishii H."/>
            <person name="Satoh N."/>
            <person name="Nishiyama T."/>
            <person name="Hasebe M."/>
            <person name="Maruyama T."/>
            <person name="Minagawa J."/>
            <person name="Obokata J."/>
            <person name="Shigenobu S."/>
        </authorList>
    </citation>
    <scope>NUCLEOTIDE SEQUENCE [LARGE SCALE GENOMIC DNA]</scope>
</reference>
<dbReference type="Proteomes" id="UP000735302">
    <property type="component" value="Unassembled WGS sequence"/>
</dbReference>
<organism evidence="1 2">
    <name type="scientific">Plakobranchus ocellatus</name>
    <dbReference type="NCBI Taxonomy" id="259542"/>
    <lineage>
        <taxon>Eukaryota</taxon>
        <taxon>Metazoa</taxon>
        <taxon>Spiralia</taxon>
        <taxon>Lophotrochozoa</taxon>
        <taxon>Mollusca</taxon>
        <taxon>Gastropoda</taxon>
        <taxon>Heterobranchia</taxon>
        <taxon>Euthyneura</taxon>
        <taxon>Panpulmonata</taxon>
        <taxon>Sacoglossa</taxon>
        <taxon>Placobranchoidea</taxon>
        <taxon>Plakobranchidae</taxon>
        <taxon>Plakobranchus</taxon>
    </lineage>
</organism>
<protein>
    <submittedName>
        <fullName evidence="1">Reverse transcriptase</fullName>
    </submittedName>
</protein>
<keyword evidence="2" id="KW-1185">Reference proteome</keyword>
<sequence length="77" mass="8558">MCCCKAKPILPQKSPGKDYKQSKVTLRTMSDDSEDPGLRSILLQLKTGRKWNVDQATAVNQTKEGLKRIEVIGLINA</sequence>
<dbReference type="EMBL" id="BLXT01003854">
    <property type="protein sequence ID" value="GFO07311.1"/>
    <property type="molecule type" value="Genomic_DNA"/>
</dbReference>
<dbReference type="GO" id="GO:0003964">
    <property type="term" value="F:RNA-directed DNA polymerase activity"/>
    <property type="evidence" value="ECO:0007669"/>
    <property type="project" value="UniProtKB-KW"/>
</dbReference>
<dbReference type="AlphaFoldDB" id="A0AAV4AG81"/>
<keyword evidence="1" id="KW-0695">RNA-directed DNA polymerase</keyword>
<evidence type="ECO:0000313" key="1">
    <source>
        <dbReference type="EMBL" id="GFO07311.1"/>
    </source>
</evidence>
<proteinExistence type="predicted"/>
<evidence type="ECO:0000313" key="2">
    <source>
        <dbReference type="Proteomes" id="UP000735302"/>
    </source>
</evidence>
<gene>
    <name evidence="1" type="ORF">PoB_003381600</name>
</gene>
<name>A0AAV4AG81_9GAST</name>
<keyword evidence="1" id="KW-0548">Nucleotidyltransferase</keyword>
<accession>A0AAV4AG81</accession>
<comment type="caution">
    <text evidence="1">The sequence shown here is derived from an EMBL/GenBank/DDBJ whole genome shotgun (WGS) entry which is preliminary data.</text>
</comment>